<evidence type="ECO:0000256" key="3">
    <source>
        <dbReference type="ARBA" id="ARBA00022475"/>
    </source>
</evidence>
<feature type="domain" description="ABC transporter" evidence="9">
    <location>
        <begin position="6"/>
        <end position="242"/>
    </location>
</feature>
<dbReference type="PANTHER" id="PTHR43790:SF9">
    <property type="entry name" value="GALACTOFURANOSE TRANSPORTER ATP-BINDING PROTEIN YTFR"/>
    <property type="match status" value="1"/>
</dbReference>
<evidence type="ECO:0000256" key="1">
    <source>
        <dbReference type="ARBA" id="ARBA00004202"/>
    </source>
</evidence>
<keyword evidence="2" id="KW-0813">Transport</keyword>
<evidence type="ECO:0000256" key="4">
    <source>
        <dbReference type="ARBA" id="ARBA00022737"/>
    </source>
</evidence>
<organism evidence="10 11">
    <name type="scientific">Cohnella terricola</name>
    <dbReference type="NCBI Taxonomy" id="1289167"/>
    <lineage>
        <taxon>Bacteria</taxon>
        <taxon>Bacillati</taxon>
        <taxon>Bacillota</taxon>
        <taxon>Bacilli</taxon>
        <taxon>Bacillales</taxon>
        <taxon>Paenibacillaceae</taxon>
        <taxon>Cohnella</taxon>
    </lineage>
</organism>
<keyword evidence="4" id="KW-0677">Repeat</keyword>
<evidence type="ECO:0000256" key="6">
    <source>
        <dbReference type="ARBA" id="ARBA00022840"/>
    </source>
</evidence>
<dbReference type="OrthoDB" id="9771863at2"/>
<dbReference type="SUPFAM" id="SSF52540">
    <property type="entry name" value="P-loop containing nucleoside triphosphate hydrolases"/>
    <property type="match status" value="2"/>
</dbReference>
<reference evidence="10 11" key="1">
    <citation type="submission" date="2019-07" db="EMBL/GenBank/DDBJ databases">
        <authorList>
            <person name="Kim J."/>
        </authorList>
    </citation>
    <scope>NUCLEOTIDE SEQUENCE [LARGE SCALE GENOMIC DNA]</scope>
    <source>
        <strain evidence="10 11">G13</strain>
    </source>
</reference>
<dbReference type="PROSITE" id="PS00211">
    <property type="entry name" value="ABC_TRANSPORTER_1"/>
    <property type="match status" value="1"/>
</dbReference>
<dbReference type="CDD" id="cd03216">
    <property type="entry name" value="ABC_Carb_Monos_I"/>
    <property type="match status" value="1"/>
</dbReference>
<keyword evidence="11" id="KW-1185">Reference proteome</keyword>
<dbReference type="AlphaFoldDB" id="A0A559J8Q0"/>
<keyword evidence="7" id="KW-1278">Translocase</keyword>
<accession>A0A559J8Q0</accession>
<evidence type="ECO:0000313" key="11">
    <source>
        <dbReference type="Proteomes" id="UP000316330"/>
    </source>
</evidence>
<evidence type="ECO:0000256" key="8">
    <source>
        <dbReference type="ARBA" id="ARBA00023136"/>
    </source>
</evidence>
<dbReference type="GO" id="GO:0016887">
    <property type="term" value="F:ATP hydrolysis activity"/>
    <property type="evidence" value="ECO:0007669"/>
    <property type="project" value="InterPro"/>
</dbReference>
<gene>
    <name evidence="10" type="ORF">FPZ45_21335</name>
</gene>
<evidence type="ECO:0000256" key="2">
    <source>
        <dbReference type="ARBA" id="ARBA00022448"/>
    </source>
</evidence>
<dbReference type="FunFam" id="3.40.50.300:FF:000127">
    <property type="entry name" value="Ribose import ATP-binding protein RbsA"/>
    <property type="match status" value="1"/>
</dbReference>
<dbReference type="Proteomes" id="UP000316330">
    <property type="component" value="Unassembled WGS sequence"/>
</dbReference>
<dbReference type="InterPro" id="IPR050107">
    <property type="entry name" value="ABC_carbohydrate_import_ATPase"/>
</dbReference>
<proteinExistence type="predicted"/>
<evidence type="ECO:0000256" key="5">
    <source>
        <dbReference type="ARBA" id="ARBA00022741"/>
    </source>
</evidence>
<evidence type="ECO:0000259" key="9">
    <source>
        <dbReference type="PROSITE" id="PS50893"/>
    </source>
</evidence>
<keyword evidence="5" id="KW-0547">Nucleotide-binding</keyword>
<dbReference type="PANTHER" id="PTHR43790">
    <property type="entry name" value="CARBOHYDRATE TRANSPORT ATP-BINDING PROTEIN MG119-RELATED"/>
    <property type="match status" value="1"/>
</dbReference>
<dbReference type="Gene3D" id="3.40.50.300">
    <property type="entry name" value="P-loop containing nucleotide triphosphate hydrolases"/>
    <property type="match status" value="2"/>
</dbReference>
<keyword evidence="3" id="KW-1003">Cell membrane</keyword>
<dbReference type="InterPro" id="IPR003593">
    <property type="entry name" value="AAA+_ATPase"/>
</dbReference>
<dbReference type="EMBL" id="VNJJ01000017">
    <property type="protein sequence ID" value="TVX96253.1"/>
    <property type="molecule type" value="Genomic_DNA"/>
</dbReference>
<dbReference type="InterPro" id="IPR027417">
    <property type="entry name" value="P-loop_NTPase"/>
</dbReference>
<comment type="subcellular location">
    <subcellularLocation>
        <location evidence="1">Cell membrane</location>
        <topology evidence="1">Peripheral membrane protein</topology>
    </subcellularLocation>
</comment>
<dbReference type="InterPro" id="IPR003439">
    <property type="entry name" value="ABC_transporter-like_ATP-bd"/>
</dbReference>
<evidence type="ECO:0000256" key="7">
    <source>
        <dbReference type="ARBA" id="ARBA00022967"/>
    </source>
</evidence>
<dbReference type="InterPro" id="IPR017871">
    <property type="entry name" value="ABC_transporter-like_CS"/>
</dbReference>
<dbReference type="PROSITE" id="PS50893">
    <property type="entry name" value="ABC_TRANSPORTER_2"/>
    <property type="match status" value="2"/>
</dbReference>
<dbReference type="GO" id="GO:0005886">
    <property type="term" value="C:plasma membrane"/>
    <property type="evidence" value="ECO:0007669"/>
    <property type="project" value="UniProtKB-SubCell"/>
</dbReference>
<dbReference type="GO" id="GO:0005524">
    <property type="term" value="F:ATP binding"/>
    <property type="evidence" value="ECO:0007669"/>
    <property type="project" value="UniProtKB-KW"/>
</dbReference>
<name>A0A559J8Q0_9BACL</name>
<keyword evidence="6 10" id="KW-0067">ATP-binding</keyword>
<dbReference type="RefSeq" id="WP_144706303.1">
    <property type="nucleotide sequence ID" value="NZ_VNJJ01000017.1"/>
</dbReference>
<dbReference type="Pfam" id="PF00005">
    <property type="entry name" value="ABC_tran"/>
    <property type="match status" value="2"/>
</dbReference>
<sequence length="496" mass="54257">MGDAFIEMKGIVKKFRGTVALKGVDFEVKPGEIHALLGENGAGKSTLIKILTGAYAPDEGEILVADKSFSSIPVKELADLGISVVYQDLKLAPGVSIMENILMGNLPKKAGMFIDRKAALQLAKEAISKAGVEMDPDTIVGDLKAADQEIVAIAKALSKNAKLLILDEPTALLAEDDVQRLFEILRALAKKGVSILYISHRLEEVFTICDRVTVLRDGSKVWTKSIADVSKNLLIEAIAGSMHAEGDLYYKAPIKDTLLKVEGLSRKPYYQQISFELRGGEVVGLFGLVGGGKSEMLKGIFGDMKPDSGTIYLGGERYATPSPQASINKGIGFVPEDRKSEGFLPRMPIYINANLPAYRRIYARSGWVAPKAEKRRAQALVEGFNVKFSSLEQDIDGLSGGNQQKIVVAKWIGTKIKVLLLDEPTAGIDVGARRDIFRVSRKLADEGKTVMYCSSYLPEIMEVADRILVMSKGRITEEFHRNDGFHEDEIMKAAYQ</sequence>
<keyword evidence="8" id="KW-0472">Membrane</keyword>
<evidence type="ECO:0000313" key="10">
    <source>
        <dbReference type="EMBL" id="TVX96253.1"/>
    </source>
</evidence>
<comment type="caution">
    <text evidence="10">The sequence shown here is derived from an EMBL/GenBank/DDBJ whole genome shotgun (WGS) entry which is preliminary data.</text>
</comment>
<dbReference type="CDD" id="cd03215">
    <property type="entry name" value="ABC_Carb_Monos_II"/>
    <property type="match status" value="1"/>
</dbReference>
<feature type="domain" description="ABC transporter" evidence="9">
    <location>
        <begin position="254"/>
        <end position="494"/>
    </location>
</feature>
<protein>
    <submittedName>
        <fullName evidence="10">Sugar ABC transporter ATP-binding protein</fullName>
    </submittedName>
</protein>
<dbReference type="SMART" id="SM00382">
    <property type="entry name" value="AAA"/>
    <property type="match status" value="2"/>
</dbReference>